<dbReference type="InterPro" id="IPR035994">
    <property type="entry name" value="Nucleoside_phosphorylase_sf"/>
</dbReference>
<gene>
    <name evidence="1" type="ORF">BCT23_14540</name>
</gene>
<organism evidence="1 2">
    <name type="scientific">Enterovibrio norvegicus</name>
    <dbReference type="NCBI Taxonomy" id="188144"/>
    <lineage>
        <taxon>Bacteria</taxon>
        <taxon>Pseudomonadati</taxon>
        <taxon>Pseudomonadota</taxon>
        <taxon>Gammaproteobacteria</taxon>
        <taxon>Vibrionales</taxon>
        <taxon>Vibrionaceae</taxon>
        <taxon>Enterovibrio</taxon>
    </lineage>
</organism>
<dbReference type="GO" id="GO:0003824">
    <property type="term" value="F:catalytic activity"/>
    <property type="evidence" value="ECO:0007669"/>
    <property type="project" value="InterPro"/>
</dbReference>
<evidence type="ECO:0000313" key="1">
    <source>
        <dbReference type="EMBL" id="PMN92692.1"/>
    </source>
</evidence>
<sequence length="401" mass="44150">MSRYTDAHTTPLIDPLLTPRLSQKPPSACADIPLPVVNWQAIDQTAPTRLDGDLNANAVPNADLILVTWTSAEWSALDHVMLNSSTPRASDDIAWRQKWFSYFNDDTVNTYSEDSTNDPLFHFQLVGISNTLGEQQRVLLVKSQVHLAHPPWIAGLESMLDTLFARTGAKRIVSTGTAGGGAITDMLGAAIVTNMAQINLEKPENDTCGYNHQTFRCETWFPSEDLYQSTQQYLMFAMNQVWNAATIADAIEELNQGQNEGAGETPDASNASASNDTYHYEDLINAPLSPDNLTQAHIKVAKDQPLLTTDFYYIEETERSSPYCFLEMDDAVIAHQAENAGLEYAFIRNVSDPIVTTHTASGAPIPESVRGNWSGIVYSRCGFYSSFNSVLMSWAAIAGSH</sequence>
<comment type="caution">
    <text evidence="1">The sequence shown here is derived from an EMBL/GenBank/DDBJ whole genome shotgun (WGS) entry which is preliminary data.</text>
</comment>
<name>A0A2N7LBR4_9GAMM</name>
<reference evidence="2" key="1">
    <citation type="submission" date="2016-07" db="EMBL/GenBank/DDBJ databases">
        <title>Nontailed viruses are major unrecognized killers of bacteria in the ocean.</title>
        <authorList>
            <person name="Kauffman K."/>
            <person name="Hussain F."/>
            <person name="Yang J."/>
            <person name="Arevalo P."/>
            <person name="Brown J."/>
            <person name="Cutler M."/>
            <person name="Kelly L."/>
            <person name="Polz M.F."/>
        </authorList>
    </citation>
    <scope>NUCLEOTIDE SEQUENCE [LARGE SCALE GENOMIC DNA]</scope>
    <source>
        <strain evidence="2">10N.261.45.A10</strain>
    </source>
</reference>
<dbReference type="SUPFAM" id="SSF53167">
    <property type="entry name" value="Purine and uridine phosphorylases"/>
    <property type="match status" value="1"/>
</dbReference>
<proteinExistence type="predicted"/>
<protein>
    <recommendedName>
        <fullName evidence="3">Nucleoside phosphorylase domain-containing protein</fullName>
    </recommendedName>
</protein>
<evidence type="ECO:0008006" key="3">
    <source>
        <dbReference type="Google" id="ProtNLM"/>
    </source>
</evidence>
<dbReference type="EMBL" id="MDAL01000017">
    <property type="protein sequence ID" value="PMN92692.1"/>
    <property type="molecule type" value="Genomic_DNA"/>
</dbReference>
<accession>A0A2N7LBR4</accession>
<dbReference type="AlphaFoldDB" id="A0A2N7LBR4"/>
<dbReference type="GO" id="GO:0009116">
    <property type="term" value="P:nucleoside metabolic process"/>
    <property type="evidence" value="ECO:0007669"/>
    <property type="project" value="InterPro"/>
</dbReference>
<evidence type="ECO:0000313" key="2">
    <source>
        <dbReference type="Proteomes" id="UP000235387"/>
    </source>
</evidence>
<dbReference type="RefSeq" id="WP_102259881.1">
    <property type="nucleotide sequence ID" value="NZ_JAJGZH010000015.1"/>
</dbReference>
<dbReference type="Proteomes" id="UP000235387">
    <property type="component" value="Unassembled WGS sequence"/>
</dbReference>